<organism evidence="1 2">
    <name type="scientific">Citrus sinensis</name>
    <name type="common">Sweet orange</name>
    <name type="synonym">Citrus aurantium var. sinensis</name>
    <dbReference type="NCBI Taxonomy" id="2711"/>
    <lineage>
        <taxon>Eukaryota</taxon>
        <taxon>Viridiplantae</taxon>
        <taxon>Streptophyta</taxon>
        <taxon>Embryophyta</taxon>
        <taxon>Tracheophyta</taxon>
        <taxon>Spermatophyta</taxon>
        <taxon>Magnoliopsida</taxon>
        <taxon>eudicotyledons</taxon>
        <taxon>Gunneridae</taxon>
        <taxon>Pentapetalae</taxon>
        <taxon>rosids</taxon>
        <taxon>malvids</taxon>
        <taxon>Sapindales</taxon>
        <taxon>Rutaceae</taxon>
        <taxon>Aurantioideae</taxon>
        <taxon>Citrus</taxon>
    </lineage>
</organism>
<name>A0A067EWN7_CITSI</name>
<dbReference type="STRING" id="2711.A0A067EWN7"/>
<keyword evidence="2" id="KW-1185">Reference proteome</keyword>
<gene>
    <name evidence="1" type="ORF">CISIN_1g0414882mg</name>
</gene>
<dbReference type="AlphaFoldDB" id="A0A067EWN7"/>
<accession>A0A067EWN7</accession>
<evidence type="ECO:0000313" key="2">
    <source>
        <dbReference type="Proteomes" id="UP000027120"/>
    </source>
</evidence>
<evidence type="ECO:0000313" key="1">
    <source>
        <dbReference type="EMBL" id="KDO59564.1"/>
    </source>
</evidence>
<dbReference type="EMBL" id="KK784939">
    <property type="protein sequence ID" value="KDO59564.1"/>
    <property type="molecule type" value="Genomic_DNA"/>
</dbReference>
<feature type="non-terminal residue" evidence="1">
    <location>
        <position position="55"/>
    </location>
</feature>
<proteinExistence type="predicted"/>
<dbReference type="Proteomes" id="UP000027120">
    <property type="component" value="Unassembled WGS sequence"/>
</dbReference>
<protein>
    <submittedName>
        <fullName evidence="1">Uncharacterized protein</fullName>
    </submittedName>
</protein>
<sequence length="55" mass="5575">MKTKKLKTANGLMSIIVSVLFCGSAVGLRPKLFSAKGHKAALAPAASDDGICASV</sequence>
<reference evidence="1 2" key="1">
    <citation type="submission" date="2014-04" db="EMBL/GenBank/DDBJ databases">
        <authorList>
            <consortium name="International Citrus Genome Consortium"/>
            <person name="Gmitter F."/>
            <person name="Chen C."/>
            <person name="Farmerie W."/>
            <person name="Harkins T."/>
            <person name="Desany B."/>
            <person name="Mohiuddin M."/>
            <person name="Kodira C."/>
            <person name="Borodovsky M."/>
            <person name="Lomsadze A."/>
            <person name="Burns P."/>
            <person name="Jenkins J."/>
            <person name="Prochnik S."/>
            <person name="Shu S."/>
            <person name="Chapman J."/>
            <person name="Pitluck S."/>
            <person name="Schmutz J."/>
            <person name="Rokhsar D."/>
        </authorList>
    </citation>
    <scope>NUCLEOTIDE SEQUENCE</scope>
</reference>